<accession>A0A6J4M0F4</accession>
<dbReference type="EMBL" id="CADCUH010000110">
    <property type="protein sequence ID" value="CAA9346935.1"/>
    <property type="molecule type" value="Genomic_DNA"/>
</dbReference>
<feature type="region of interest" description="Disordered" evidence="1">
    <location>
        <begin position="230"/>
        <end position="257"/>
    </location>
</feature>
<feature type="region of interest" description="Disordered" evidence="1">
    <location>
        <begin position="63"/>
        <end position="203"/>
    </location>
</feature>
<dbReference type="GO" id="GO:0008233">
    <property type="term" value="F:peptidase activity"/>
    <property type="evidence" value="ECO:0007669"/>
    <property type="project" value="UniProtKB-KW"/>
</dbReference>
<feature type="compositionally biased region" description="Basic and acidic residues" evidence="1">
    <location>
        <begin position="291"/>
        <end position="301"/>
    </location>
</feature>
<dbReference type="AlphaFoldDB" id="A0A6J4M0F4"/>
<dbReference type="GO" id="GO:0006508">
    <property type="term" value="P:proteolysis"/>
    <property type="evidence" value="ECO:0007669"/>
    <property type="project" value="UniProtKB-KW"/>
</dbReference>
<reference evidence="2" key="1">
    <citation type="submission" date="2020-02" db="EMBL/GenBank/DDBJ databases">
        <authorList>
            <person name="Meier V. D."/>
        </authorList>
    </citation>
    <scope>NUCLEOTIDE SEQUENCE</scope>
    <source>
        <strain evidence="2">AVDCRST_MAG36</strain>
    </source>
</reference>
<proteinExistence type="predicted"/>
<dbReference type="EC" id="3.4.24.-" evidence="2"/>
<keyword evidence="2" id="KW-0378">Hydrolase</keyword>
<gene>
    <name evidence="2" type="ORF">AVDCRST_MAG36-1701</name>
</gene>
<feature type="region of interest" description="Disordered" evidence="1">
    <location>
        <begin position="28"/>
        <end position="51"/>
    </location>
</feature>
<feature type="compositionally biased region" description="Basic and acidic residues" evidence="1">
    <location>
        <begin position="155"/>
        <end position="169"/>
    </location>
</feature>
<feature type="region of interest" description="Disordered" evidence="1">
    <location>
        <begin position="289"/>
        <end position="309"/>
    </location>
</feature>
<feature type="compositionally biased region" description="Basic and acidic residues" evidence="1">
    <location>
        <begin position="35"/>
        <end position="44"/>
    </location>
</feature>
<evidence type="ECO:0000256" key="1">
    <source>
        <dbReference type="SAM" id="MobiDB-lite"/>
    </source>
</evidence>
<sequence>AADPLRLGHRADRPDVRDTVRAGWTVRGRRRRADARRPRAAGDRRRARRARHRVVPVVQLRHPGAAGDARAGGGARRGAGAPRDGRPALRARRHAQAAGRDRLHRPAERVRDRPIPAACRGVLHDRHHRPVERRGARGGAGARALPRRAPRRARHDAGVLGRDRHRDGAPRFALRRRDGRRRPRQPERSTGLAADPARQPRGLRDQLLRHQAAVALPRAVRRPVRRLPDRAAVGAGQRADEDHRRDVGDPAARPAHRPADERLLHRARGRRRLLADAHLDAPLARAAARAAGEDLRRDRAAVRRPGAAL</sequence>
<feature type="compositionally biased region" description="Basic residues" evidence="1">
    <location>
        <begin position="173"/>
        <end position="183"/>
    </location>
</feature>
<feature type="non-terminal residue" evidence="2">
    <location>
        <position position="1"/>
    </location>
</feature>
<feature type="compositionally biased region" description="Basic and acidic residues" evidence="1">
    <location>
        <begin position="238"/>
        <end position="248"/>
    </location>
</feature>
<feature type="compositionally biased region" description="Basic and acidic residues" evidence="1">
    <location>
        <begin position="99"/>
        <end position="114"/>
    </location>
</feature>
<name>A0A6J4M0F4_9ACTN</name>
<evidence type="ECO:0000313" key="2">
    <source>
        <dbReference type="EMBL" id="CAA9346935.1"/>
    </source>
</evidence>
<organism evidence="2">
    <name type="scientific">uncultured Nocardioidaceae bacterium</name>
    <dbReference type="NCBI Taxonomy" id="253824"/>
    <lineage>
        <taxon>Bacteria</taxon>
        <taxon>Bacillati</taxon>
        <taxon>Actinomycetota</taxon>
        <taxon>Actinomycetes</taxon>
        <taxon>Propionibacteriales</taxon>
        <taxon>Nocardioidaceae</taxon>
        <taxon>environmental samples</taxon>
    </lineage>
</organism>
<keyword evidence="2" id="KW-0645">Protease</keyword>
<feature type="non-terminal residue" evidence="2">
    <location>
        <position position="309"/>
    </location>
</feature>
<protein>
    <submittedName>
        <fullName evidence="2">Probable protease htpX homolog 1</fullName>
        <ecNumber evidence="2">3.4.24.-</ecNumber>
    </submittedName>
</protein>
<feature type="compositionally biased region" description="Basic residues" evidence="1">
    <location>
        <begin position="145"/>
        <end position="154"/>
    </location>
</feature>